<sequence length="68" mass="7571">MIICPRDRRHRKLHGCGQALSINHSRNLSASFLDIWEDWLPTMKHCSRDAVMEAGVGKVSIGSLGLVV</sequence>
<evidence type="ECO:0000313" key="2">
    <source>
        <dbReference type="Proteomes" id="UP000018144"/>
    </source>
</evidence>
<dbReference type="EMBL" id="HF935332">
    <property type="protein sequence ID" value="CCX07122.1"/>
    <property type="molecule type" value="Genomic_DNA"/>
</dbReference>
<reference evidence="1 2" key="1">
    <citation type="journal article" date="2013" name="PLoS Genet.">
        <title>The genome and development-dependent transcriptomes of Pyronema confluens: a window into fungal evolution.</title>
        <authorList>
            <person name="Traeger S."/>
            <person name="Altegoer F."/>
            <person name="Freitag M."/>
            <person name="Gabaldon T."/>
            <person name="Kempken F."/>
            <person name="Kumar A."/>
            <person name="Marcet-Houben M."/>
            <person name="Poggeler S."/>
            <person name="Stajich J.E."/>
            <person name="Nowrousian M."/>
        </authorList>
    </citation>
    <scope>NUCLEOTIDE SEQUENCE [LARGE SCALE GENOMIC DNA]</scope>
    <source>
        <strain evidence="2">CBS 100304</strain>
        <tissue evidence="1">Vegetative mycelium</tissue>
    </source>
</reference>
<dbReference type="AlphaFoldDB" id="U4KY62"/>
<protein>
    <submittedName>
        <fullName evidence="1">Uncharacterized protein</fullName>
    </submittedName>
</protein>
<dbReference type="Proteomes" id="UP000018144">
    <property type="component" value="Unassembled WGS sequence"/>
</dbReference>
<accession>U4KY62</accession>
<name>U4KY62_PYROM</name>
<gene>
    <name evidence="1" type="ORF">PCON_06709</name>
</gene>
<keyword evidence="2" id="KW-1185">Reference proteome</keyword>
<evidence type="ECO:0000313" key="1">
    <source>
        <dbReference type="EMBL" id="CCX07122.1"/>
    </source>
</evidence>
<proteinExistence type="predicted"/>
<organism evidence="1 2">
    <name type="scientific">Pyronema omphalodes (strain CBS 100304)</name>
    <name type="common">Pyronema confluens</name>
    <dbReference type="NCBI Taxonomy" id="1076935"/>
    <lineage>
        <taxon>Eukaryota</taxon>
        <taxon>Fungi</taxon>
        <taxon>Dikarya</taxon>
        <taxon>Ascomycota</taxon>
        <taxon>Pezizomycotina</taxon>
        <taxon>Pezizomycetes</taxon>
        <taxon>Pezizales</taxon>
        <taxon>Pyronemataceae</taxon>
        <taxon>Pyronema</taxon>
    </lineage>
</organism>